<sequence length="211" mass="23611">MTSRTARRAPTEDGAPHTRDDILRVANALLYERGYSGTSLTAIAREVGISAPALYWHFASKEELCFTAVEAELRRFVEAFDPCKDADLAPDERLSMFVRTYVRAKLEQGKRLRMPGASGSYGQVRDALGAEHQAQLDELQRRVLTLVQSILESGRDAGTFRFPQVTPTAFAIVTMCEYVFIWVRPDGPMTIDQVADSYRDLVLAMVGHIRP</sequence>
<dbReference type="InterPro" id="IPR036271">
    <property type="entry name" value="Tet_transcr_reg_TetR-rel_C_sf"/>
</dbReference>
<keyword evidence="1" id="KW-0805">Transcription regulation</keyword>
<dbReference type="GO" id="GO:0000976">
    <property type="term" value="F:transcription cis-regulatory region binding"/>
    <property type="evidence" value="ECO:0007669"/>
    <property type="project" value="TreeGrafter"/>
</dbReference>
<feature type="DNA-binding region" description="H-T-H motif" evidence="4">
    <location>
        <begin position="39"/>
        <end position="58"/>
    </location>
</feature>
<evidence type="ECO:0000256" key="1">
    <source>
        <dbReference type="ARBA" id="ARBA00023015"/>
    </source>
</evidence>
<organism evidence="6 7">
    <name type="scientific">Capillimicrobium parvum</name>
    <dbReference type="NCBI Taxonomy" id="2884022"/>
    <lineage>
        <taxon>Bacteria</taxon>
        <taxon>Bacillati</taxon>
        <taxon>Actinomycetota</taxon>
        <taxon>Thermoleophilia</taxon>
        <taxon>Solirubrobacterales</taxon>
        <taxon>Capillimicrobiaceae</taxon>
        <taxon>Capillimicrobium</taxon>
    </lineage>
</organism>
<accession>A0A9E6Y1Y2</accession>
<gene>
    <name evidence="6" type="primary">kstR2_3</name>
    <name evidence="6" type="ORF">DSM104329_04853</name>
</gene>
<dbReference type="EMBL" id="CP087164">
    <property type="protein sequence ID" value="UGS38425.1"/>
    <property type="molecule type" value="Genomic_DNA"/>
</dbReference>
<evidence type="ECO:0000256" key="3">
    <source>
        <dbReference type="ARBA" id="ARBA00023163"/>
    </source>
</evidence>
<dbReference type="InterPro" id="IPR023772">
    <property type="entry name" value="DNA-bd_HTH_TetR-type_CS"/>
</dbReference>
<dbReference type="AlphaFoldDB" id="A0A9E6Y1Y2"/>
<proteinExistence type="predicted"/>
<evidence type="ECO:0000259" key="5">
    <source>
        <dbReference type="PROSITE" id="PS50977"/>
    </source>
</evidence>
<keyword evidence="7" id="KW-1185">Reference proteome</keyword>
<dbReference type="InterPro" id="IPR041490">
    <property type="entry name" value="KstR2_TetR_C"/>
</dbReference>
<dbReference type="SUPFAM" id="SSF46689">
    <property type="entry name" value="Homeodomain-like"/>
    <property type="match status" value="1"/>
</dbReference>
<evidence type="ECO:0000256" key="2">
    <source>
        <dbReference type="ARBA" id="ARBA00023125"/>
    </source>
</evidence>
<dbReference type="PROSITE" id="PS01081">
    <property type="entry name" value="HTH_TETR_1"/>
    <property type="match status" value="1"/>
</dbReference>
<dbReference type="InterPro" id="IPR001647">
    <property type="entry name" value="HTH_TetR"/>
</dbReference>
<dbReference type="PANTHER" id="PTHR30055">
    <property type="entry name" value="HTH-TYPE TRANSCRIPTIONAL REGULATOR RUTR"/>
    <property type="match status" value="1"/>
</dbReference>
<dbReference type="Pfam" id="PF17932">
    <property type="entry name" value="TetR_C_24"/>
    <property type="match status" value="1"/>
</dbReference>
<dbReference type="SUPFAM" id="SSF48498">
    <property type="entry name" value="Tetracyclin repressor-like, C-terminal domain"/>
    <property type="match status" value="1"/>
</dbReference>
<keyword evidence="2 4" id="KW-0238">DNA-binding</keyword>
<dbReference type="GO" id="GO:0003700">
    <property type="term" value="F:DNA-binding transcription factor activity"/>
    <property type="evidence" value="ECO:0007669"/>
    <property type="project" value="TreeGrafter"/>
</dbReference>
<dbReference type="Proteomes" id="UP001162834">
    <property type="component" value="Chromosome"/>
</dbReference>
<dbReference type="PRINTS" id="PR00455">
    <property type="entry name" value="HTHTETR"/>
</dbReference>
<dbReference type="PANTHER" id="PTHR30055:SF234">
    <property type="entry name" value="HTH-TYPE TRANSCRIPTIONAL REGULATOR BETI"/>
    <property type="match status" value="1"/>
</dbReference>
<dbReference type="RefSeq" id="WP_259312446.1">
    <property type="nucleotide sequence ID" value="NZ_CP087164.1"/>
</dbReference>
<dbReference type="InterPro" id="IPR009057">
    <property type="entry name" value="Homeodomain-like_sf"/>
</dbReference>
<feature type="domain" description="HTH tetR-type" evidence="5">
    <location>
        <begin position="16"/>
        <end position="76"/>
    </location>
</feature>
<dbReference type="Pfam" id="PF00440">
    <property type="entry name" value="TetR_N"/>
    <property type="match status" value="1"/>
</dbReference>
<dbReference type="InterPro" id="IPR050109">
    <property type="entry name" value="HTH-type_TetR-like_transc_reg"/>
</dbReference>
<evidence type="ECO:0000256" key="4">
    <source>
        <dbReference type="PROSITE-ProRule" id="PRU00335"/>
    </source>
</evidence>
<dbReference type="KEGG" id="sbae:DSM104329_04853"/>
<evidence type="ECO:0000313" key="6">
    <source>
        <dbReference type="EMBL" id="UGS38425.1"/>
    </source>
</evidence>
<name>A0A9E6Y1Y2_9ACTN</name>
<dbReference type="PROSITE" id="PS50977">
    <property type="entry name" value="HTH_TETR_2"/>
    <property type="match status" value="1"/>
</dbReference>
<protein>
    <submittedName>
        <fullName evidence="6">HTH-type transcriptional repressor KstR2</fullName>
    </submittedName>
</protein>
<reference evidence="6" key="1">
    <citation type="journal article" date="2022" name="Int. J. Syst. Evol. Microbiol.">
        <title>Pseudomonas aegrilactucae sp. nov. and Pseudomonas morbosilactucae sp. nov., pathogens causing bacterial rot of lettuce in Japan.</title>
        <authorList>
            <person name="Sawada H."/>
            <person name="Fujikawa T."/>
            <person name="Satou M."/>
        </authorList>
    </citation>
    <scope>NUCLEOTIDE SEQUENCE</scope>
    <source>
        <strain evidence="6">0166_1</strain>
    </source>
</reference>
<evidence type="ECO:0000313" key="7">
    <source>
        <dbReference type="Proteomes" id="UP001162834"/>
    </source>
</evidence>
<keyword evidence="3" id="KW-0804">Transcription</keyword>
<dbReference type="Gene3D" id="1.10.357.10">
    <property type="entry name" value="Tetracycline Repressor, domain 2"/>
    <property type="match status" value="1"/>
</dbReference>